<reference evidence="1" key="1">
    <citation type="submission" date="2020-10" db="EMBL/GenBank/DDBJ databases">
        <title>Connecting structure to function with the recovery of over 1000 high-quality activated sludge metagenome-assembled genomes encoding full-length rRNA genes using long-read sequencing.</title>
        <authorList>
            <person name="Singleton C.M."/>
            <person name="Petriglieri F."/>
            <person name="Kristensen J.M."/>
            <person name="Kirkegaard R.H."/>
            <person name="Michaelsen T.Y."/>
            <person name="Andersen M.H."/>
            <person name="Karst S.M."/>
            <person name="Dueholm M.S."/>
            <person name="Nielsen P.H."/>
            <person name="Albertsen M."/>
        </authorList>
    </citation>
    <scope>NUCLEOTIDE SEQUENCE</scope>
    <source>
        <strain evidence="1">Ribe_18-Q3-R11-54_MAXAC.001</strain>
    </source>
</reference>
<evidence type="ECO:0000313" key="2">
    <source>
        <dbReference type="Proteomes" id="UP000886632"/>
    </source>
</evidence>
<dbReference type="Pfam" id="PF09481">
    <property type="entry name" value="CRISPR_Cse1"/>
    <property type="match status" value="1"/>
</dbReference>
<dbReference type="EMBL" id="JADKGK010000020">
    <property type="protein sequence ID" value="MBL0004683.1"/>
    <property type="molecule type" value="Genomic_DNA"/>
</dbReference>
<dbReference type="AlphaFoldDB" id="A0A9D7TAE1"/>
<sequence>MSTSYDLTVERWVPVIRGDGRPGLASLEEAMVDAHVIAGLDHSDPLVAVALYRLLVALARDIADEGDAAVVDQREWERALGAGRFDEEVARRYFVKWRDRFDLFGEHPFYQVAGLEAVSGEVKSVSLLLPASATGNNVPLFAAMLDSALPGLRPEEAARRVVACHAWDTAAIKTGAKGDPRVSAGKTTGNPTGPLGSLGAVIPLGRTLFETILLSWMVGPQGTEDLPAWRRDHTAIWSERLPSGPKDLLTWQSRRIKLIPSWDAAGQLHADAVIVAAGDRLPFTPPELEPHTLWRASGAAKAGVAVRPVRHQPGKSSWRGLCGILAGRLPNPETGISTSGALVQLAATEALPYAYPLNLLLVGVVYGNQSAVIETVIVDELPMPVQALHEDDQLRGDL</sequence>
<comment type="caution">
    <text evidence="1">The sequence shown here is derived from an EMBL/GenBank/DDBJ whole genome shotgun (WGS) entry which is preliminary data.</text>
</comment>
<protein>
    <submittedName>
        <fullName evidence="1">Type I-E CRISPR-associated protein Cse1/CasA</fullName>
    </submittedName>
</protein>
<dbReference type="Proteomes" id="UP000886632">
    <property type="component" value="Unassembled WGS sequence"/>
</dbReference>
<organism evidence="1 2">
    <name type="scientific">Candidatus Phosphoribacter hodrii</name>
    <dbReference type="NCBI Taxonomy" id="2953743"/>
    <lineage>
        <taxon>Bacteria</taxon>
        <taxon>Bacillati</taxon>
        <taxon>Actinomycetota</taxon>
        <taxon>Actinomycetes</taxon>
        <taxon>Micrococcales</taxon>
        <taxon>Dermatophilaceae</taxon>
        <taxon>Candidatus Phosphoribacter</taxon>
    </lineage>
</organism>
<dbReference type="InterPro" id="IPR013381">
    <property type="entry name" value="CRISPR-assoc_prot_Cse1"/>
</dbReference>
<gene>
    <name evidence="1" type="primary">casA</name>
    <name evidence="1" type="ORF">IPP00_12060</name>
</gene>
<accession>A0A9D7TAE1</accession>
<name>A0A9D7TAE1_9MICO</name>
<dbReference type="NCBIfam" id="TIGR02547">
    <property type="entry name" value="casA_cse1"/>
    <property type="match status" value="1"/>
</dbReference>
<proteinExistence type="predicted"/>
<evidence type="ECO:0000313" key="1">
    <source>
        <dbReference type="EMBL" id="MBL0004683.1"/>
    </source>
</evidence>